<evidence type="ECO:0000259" key="1">
    <source>
        <dbReference type="Pfam" id="PF08346"/>
    </source>
</evidence>
<keyword evidence="3" id="KW-1185">Reference proteome</keyword>
<evidence type="ECO:0000313" key="2">
    <source>
        <dbReference type="EMBL" id="MDG0846789.1"/>
    </source>
</evidence>
<dbReference type="AlphaFoldDB" id="A0A9X4LAE0"/>
<gene>
    <name evidence="2" type="ORF">M4L89_11195</name>
</gene>
<protein>
    <submittedName>
        <fullName evidence="2">AntA/AntB antirepressor family protein</fullName>
    </submittedName>
</protein>
<sequence length="264" mass="30428">MNELQTLFSFKRKDDGTVAVSGRELHRGLEIETPYKQWMNRMIGYGFEENTDYILVTQKSLTNNPRNPYTNQTDHIMTLDMAKEISMIQRSDIGRKIRGYFIKVERQHNEIAQAYGITSKEDMNQLIEQLVSDKLDYLISTGQVSNEKLEELNNKFEGEYVTPQDIDAIKFAVKSKSEKTLENVGLQMTLETLWVGDVYEQAVANKKAKEEYSYQLGKAKSKLLVLTKKHLGMKGNAPNNHIKRKDVDLAIQFIKDVRPSQIEI</sequence>
<comment type="caution">
    <text evidence="2">The sequence shown here is derived from an EMBL/GenBank/DDBJ whole genome shotgun (WGS) entry which is preliminary data.</text>
</comment>
<dbReference type="RefSeq" id="WP_277583449.1">
    <property type="nucleotide sequence ID" value="NZ_JAMBPY010000018.1"/>
</dbReference>
<name>A0A9X4LAE0_9STAP</name>
<reference evidence="2" key="1">
    <citation type="submission" date="2022-05" db="EMBL/GenBank/DDBJ databases">
        <title>Comparative genomics of Staphylococcus equorum isolates.</title>
        <authorList>
            <person name="Luelf R.H."/>
        </authorList>
    </citation>
    <scope>NUCLEOTIDE SEQUENCE</scope>
    <source>
        <strain evidence="2">TMW 2.2497</strain>
    </source>
</reference>
<proteinExistence type="predicted"/>
<feature type="domain" description="AntA/AntB antirepressor" evidence="1">
    <location>
        <begin position="20"/>
        <end position="91"/>
    </location>
</feature>
<accession>A0A9X4LAE0</accession>
<evidence type="ECO:0000313" key="3">
    <source>
        <dbReference type="Proteomes" id="UP001152422"/>
    </source>
</evidence>
<organism evidence="2 3">
    <name type="scientific">Staphylococcus equorum</name>
    <dbReference type="NCBI Taxonomy" id="246432"/>
    <lineage>
        <taxon>Bacteria</taxon>
        <taxon>Bacillati</taxon>
        <taxon>Bacillota</taxon>
        <taxon>Bacilli</taxon>
        <taxon>Bacillales</taxon>
        <taxon>Staphylococcaceae</taxon>
        <taxon>Staphylococcus</taxon>
    </lineage>
</organism>
<dbReference type="EMBL" id="JAMBQA010000005">
    <property type="protein sequence ID" value="MDG0846789.1"/>
    <property type="molecule type" value="Genomic_DNA"/>
</dbReference>
<dbReference type="Proteomes" id="UP001152422">
    <property type="component" value="Unassembled WGS sequence"/>
</dbReference>
<dbReference type="InterPro" id="IPR013557">
    <property type="entry name" value="AntA/B_antirep"/>
</dbReference>
<dbReference type="Pfam" id="PF08346">
    <property type="entry name" value="AntA"/>
    <property type="match status" value="1"/>
</dbReference>